<accession>A0A1Y6B420</accession>
<dbReference type="AlphaFoldDB" id="A0A1Y6B420"/>
<dbReference type="Proteomes" id="UP000192907">
    <property type="component" value="Unassembled WGS sequence"/>
</dbReference>
<sequence length="188" mass="20632">MIASTMLQLKILRTKKRLSNIIWYLPIIVLSTMGLFLLLSFALRSISMAGKYGLIPVEIPVLSVPIVDPTLSNFQAATSGEIASTTPMVVLTKEEFIFGDVNAFSEEISSVRNKFIVKHVEGSPDINTLVKDIEKWVYARSSKKKITNQGIVILLPTDSIPSPLVVQTIDGLRKTGTFTRVVLAGGLK</sequence>
<evidence type="ECO:0000313" key="3">
    <source>
        <dbReference type="Proteomes" id="UP000192907"/>
    </source>
</evidence>
<protein>
    <recommendedName>
        <fullName evidence="4">Biopolymer transport protein ExbD/TolR</fullName>
    </recommendedName>
</protein>
<keyword evidence="1" id="KW-0812">Transmembrane</keyword>
<proteinExistence type="predicted"/>
<organism evidence="2 3">
    <name type="scientific">Pseudobacteriovorax antillogorgiicola</name>
    <dbReference type="NCBI Taxonomy" id="1513793"/>
    <lineage>
        <taxon>Bacteria</taxon>
        <taxon>Pseudomonadati</taxon>
        <taxon>Bdellovibrionota</taxon>
        <taxon>Oligoflexia</taxon>
        <taxon>Oligoflexales</taxon>
        <taxon>Pseudobacteriovoracaceae</taxon>
        <taxon>Pseudobacteriovorax</taxon>
    </lineage>
</organism>
<gene>
    <name evidence="2" type="ORF">SAMN06296036_101385</name>
</gene>
<keyword evidence="1" id="KW-1133">Transmembrane helix</keyword>
<reference evidence="3" key="1">
    <citation type="submission" date="2017-04" db="EMBL/GenBank/DDBJ databases">
        <authorList>
            <person name="Varghese N."/>
            <person name="Submissions S."/>
        </authorList>
    </citation>
    <scope>NUCLEOTIDE SEQUENCE [LARGE SCALE GENOMIC DNA]</scope>
    <source>
        <strain evidence="3">RKEM611</strain>
    </source>
</reference>
<keyword evidence="1" id="KW-0472">Membrane</keyword>
<evidence type="ECO:0000313" key="2">
    <source>
        <dbReference type="EMBL" id="SME90678.1"/>
    </source>
</evidence>
<evidence type="ECO:0000256" key="1">
    <source>
        <dbReference type="SAM" id="Phobius"/>
    </source>
</evidence>
<evidence type="ECO:0008006" key="4">
    <source>
        <dbReference type="Google" id="ProtNLM"/>
    </source>
</evidence>
<name>A0A1Y6B420_9BACT</name>
<keyword evidence="3" id="KW-1185">Reference proteome</keyword>
<dbReference type="STRING" id="1513793.SAMN06296036_101385"/>
<dbReference type="EMBL" id="FWZT01000001">
    <property type="protein sequence ID" value="SME90678.1"/>
    <property type="molecule type" value="Genomic_DNA"/>
</dbReference>
<feature type="transmembrane region" description="Helical" evidence="1">
    <location>
        <begin position="21"/>
        <end position="43"/>
    </location>
</feature>